<evidence type="ECO:0000256" key="2">
    <source>
        <dbReference type="ARBA" id="ARBA00022679"/>
    </source>
</evidence>
<dbReference type="OrthoDB" id="9805576at2"/>
<dbReference type="InterPro" id="IPR043129">
    <property type="entry name" value="ATPase_NBD"/>
</dbReference>
<dbReference type="Gene3D" id="3.30.420.40">
    <property type="match status" value="2"/>
</dbReference>
<sequence>MTKYILGIDIGTSGTKAMLLTTTGEVIAQKKDTYGFATPHPGWAEAKAEDWLNAVTSLIRTLSAHVDDDDIVGIGIDGLYGGSGIPVNEMGEAIGPALIWMDRRATKETEQVKKEVAAADLMETTANLADPYYGYTKLMWLKKHRPELYQTTKTFLPPESYVIAKLTGQTSINYSAAGNLGGVYDINHGTWSKAMADRLGLDIDKLPQTFVTSTEPAGYVLESWAERLGLKAGTPVFNTGVDVGPATVGTGVLAPGKVTVALGTSMNAALVTKEPARDKDLIVWPYAYKPAEYFYNFAGANTAGAIIAWFVEEFANEFSKETGPAELDVLSQQVPAGSNGLLVLPYFMGERSPLWDSTVRGTIFGLSLKTTRAEVYNAFQEAIAYSVRQSIEQFGTEIGDTITLVGGVSASSKMVQLIADVTGKTVLTTESGGEANLGSAILAGIGLDLVDPADVSQWIKIDQQVSPNPELRATYDAYFKMYKKAYNDIKDFYHEFSMVNASQSLS</sequence>
<dbReference type="Pfam" id="PF00370">
    <property type="entry name" value="FGGY_N"/>
    <property type="match status" value="1"/>
</dbReference>
<dbReference type="GO" id="GO:0016301">
    <property type="term" value="F:kinase activity"/>
    <property type="evidence" value="ECO:0007669"/>
    <property type="project" value="UniProtKB-KW"/>
</dbReference>
<dbReference type="GO" id="GO:0005975">
    <property type="term" value="P:carbohydrate metabolic process"/>
    <property type="evidence" value="ECO:0007669"/>
    <property type="project" value="InterPro"/>
</dbReference>
<dbReference type="InParanoid" id="A0A0R2G6P5"/>
<reference evidence="6 7" key="1">
    <citation type="journal article" date="2015" name="Genome Announc.">
        <title>Expanding the biotechnology potential of lactobacilli through comparative genomics of 213 strains and associated genera.</title>
        <authorList>
            <person name="Sun Z."/>
            <person name="Harris H.M."/>
            <person name="McCann A."/>
            <person name="Guo C."/>
            <person name="Argimon S."/>
            <person name="Zhang W."/>
            <person name="Yang X."/>
            <person name="Jeffery I.B."/>
            <person name="Cooney J.C."/>
            <person name="Kagawa T.F."/>
            <person name="Liu W."/>
            <person name="Song Y."/>
            <person name="Salvetti E."/>
            <person name="Wrobel A."/>
            <person name="Rasinkangas P."/>
            <person name="Parkhill J."/>
            <person name="Rea M.C."/>
            <person name="O'Sullivan O."/>
            <person name="Ritari J."/>
            <person name="Douillard F.P."/>
            <person name="Paul Ross R."/>
            <person name="Yang R."/>
            <person name="Briner A.E."/>
            <person name="Felis G.E."/>
            <person name="de Vos W.M."/>
            <person name="Barrangou R."/>
            <person name="Klaenhammer T.R."/>
            <person name="Caufield P.W."/>
            <person name="Cui Y."/>
            <person name="Zhang H."/>
            <person name="O'Toole P.W."/>
        </authorList>
    </citation>
    <scope>NUCLEOTIDE SEQUENCE [LARGE SCALE GENOMIC DNA]</scope>
    <source>
        <strain evidence="6 7">DSM 20190</strain>
    </source>
</reference>
<dbReference type="PATRIC" id="fig|1123500.6.peg.753"/>
<keyword evidence="7" id="KW-1185">Reference proteome</keyword>
<keyword evidence="2" id="KW-0808">Transferase</keyword>
<evidence type="ECO:0000259" key="5">
    <source>
        <dbReference type="Pfam" id="PF02782"/>
    </source>
</evidence>
<evidence type="ECO:0000313" key="7">
    <source>
        <dbReference type="Proteomes" id="UP000051296"/>
    </source>
</evidence>
<gene>
    <name evidence="6" type="ORF">IV68_GL000748</name>
</gene>
<comment type="caution">
    <text evidence="6">The sequence shown here is derived from an EMBL/GenBank/DDBJ whole genome shotgun (WGS) entry which is preliminary data.</text>
</comment>
<dbReference type="PIRSF" id="PIRSF000538">
    <property type="entry name" value="GlpK"/>
    <property type="match status" value="1"/>
</dbReference>
<evidence type="ECO:0000313" key="6">
    <source>
        <dbReference type="EMBL" id="KRN32397.1"/>
    </source>
</evidence>
<comment type="similarity">
    <text evidence="1">Belongs to the FGGY kinase family.</text>
</comment>
<dbReference type="EMBL" id="JQAX01000002">
    <property type="protein sequence ID" value="KRN32397.1"/>
    <property type="molecule type" value="Genomic_DNA"/>
</dbReference>
<dbReference type="Proteomes" id="UP000051296">
    <property type="component" value="Unassembled WGS sequence"/>
</dbReference>
<organism evidence="6 7">
    <name type="scientific">Weissella halotolerans DSM 20190</name>
    <dbReference type="NCBI Taxonomy" id="1123500"/>
    <lineage>
        <taxon>Bacteria</taxon>
        <taxon>Bacillati</taxon>
        <taxon>Bacillota</taxon>
        <taxon>Bacilli</taxon>
        <taxon>Lactobacillales</taxon>
        <taxon>Lactobacillaceae</taxon>
        <taxon>Weissella</taxon>
    </lineage>
</organism>
<dbReference type="STRING" id="1123500.GCA_000420365_00679"/>
<dbReference type="PANTHER" id="PTHR43095:SF5">
    <property type="entry name" value="XYLULOSE KINASE"/>
    <property type="match status" value="1"/>
</dbReference>
<dbReference type="AlphaFoldDB" id="A0A0R2G6P5"/>
<accession>A0A0R2G6P5</accession>
<dbReference type="InterPro" id="IPR050406">
    <property type="entry name" value="FGGY_Carb_Kinase"/>
</dbReference>
<dbReference type="RefSeq" id="WP_022791456.1">
    <property type="nucleotide sequence ID" value="NZ_ATUU01000002.1"/>
</dbReference>
<dbReference type="InterPro" id="IPR000577">
    <property type="entry name" value="Carb_kinase_FGGY"/>
</dbReference>
<dbReference type="Pfam" id="PF02782">
    <property type="entry name" value="FGGY_C"/>
    <property type="match status" value="1"/>
</dbReference>
<evidence type="ECO:0000256" key="3">
    <source>
        <dbReference type="ARBA" id="ARBA00022777"/>
    </source>
</evidence>
<proteinExistence type="inferred from homology"/>
<feature type="domain" description="Carbohydrate kinase FGGY C-terminal" evidence="5">
    <location>
        <begin position="260"/>
        <end position="445"/>
    </location>
</feature>
<evidence type="ECO:0000259" key="4">
    <source>
        <dbReference type="Pfam" id="PF00370"/>
    </source>
</evidence>
<keyword evidence="3" id="KW-0418">Kinase</keyword>
<dbReference type="InterPro" id="IPR018484">
    <property type="entry name" value="FGGY_N"/>
</dbReference>
<dbReference type="PANTHER" id="PTHR43095">
    <property type="entry name" value="SUGAR KINASE"/>
    <property type="match status" value="1"/>
</dbReference>
<dbReference type="CDD" id="cd07804">
    <property type="entry name" value="ASKHA_NBD_FGGY_RrXK-like"/>
    <property type="match status" value="1"/>
</dbReference>
<protein>
    <submittedName>
        <fullName evidence="6">Actin-like ATPase domain-containing protein</fullName>
    </submittedName>
</protein>
<evidence type="ECO:0000256" key="1">
    <source>
        <dbReference type="ARBA" id="ARBA00009156"/>
    </source>
</evidence>
<name>A0A0R2G6P5_9LACO</name>
<dbReference type="InterPro" id="IPR018485">
    <property type="entry name" value="FGGY_C"/>
</dbReference>
<feature type="domain" description="Carbohydrate kinase FGGY N-terminal" evidence="4">
    <location>
        <begin position="4"/>
        <end position="249"/>
    </location>
</feature>
<dbReference type="eggNOG" id="COG1070">
    <property type="taxonomic scope" value="Bacteria"/>
</dbReference>
<dbReference type="SUPFAM" id="SSF53067">
    <property type="entry name" value="Actin-like ATPase domain"/>
    <property type="match status" value="2"/>
</dbReference>